<dbReference type="AlphaFoldDB" id="A0ABD1ZDN7"/>
<keyword evidence="4" id="KW-1185">Reference proteome</keyword>
<dbReference type="InterPro" id="IPR036514">
    <property type="entry name" value="SGNH_hydro_sf"/>
</dbReference>
<dbReference type="EMBL" id="JBHFFA010000001">
    <property type="protein sequence ID" value="KAL2649458.1"/>
    <property type="molecule type" value="Genomic_DNA"/>
</dbReference>
<dbReference type="Proteomes" id="UP001605036">
    <property type="component" value="Unassembled WGS sequence"/>
</dbReference>
<sequence length="280" mass="30487">MGNPMKSWILNVLVVSFLWIMGSGVVQSINAQYAPPKNNVTTGGWNSSSPPPLSLPCFPGLFVFGDSLADTGNSLAIFPDKFALRLKEIEYNQTDSGSSSRRFDDGLLFGDYLALALGLSPMAISPYLQGVHSMYAQGANFAAGGSAVLKDLGVSEILEHHAIFPNLPFTLAQQLEWYQHFKHGAAEEPPTLKDNQTVTLPLVLSTGDFNSSLHVIFAGYTDYVVPLLSGVPKQEVAASVTNVVTGISDFVEVRNYSGYLYWVGQVSRPFREFGRFRSGH</sequence>
<dbReference type="Gene3D" id="3.40.50.1110">
    <property type="entry name" value="SGNH hydrolase"/>
    <property type="match status" value="1"/>
</dbReference>
<keyword evidence="2" id="KW-0732">Signal</keyword>
<reference evidence="3 4" key="1">
    <citation type="submission" date="2024-09" db="EMBL/GenBank/DDBJ databases">
        <title>Chromosome-scale assembly of Riccia fluitans.</title>
        <authorList>
            <person name="Paukszto L."/>
            <person name="Sawicki J."/>
            <person name="Karawczyk K."/>
            <person name="Piernik-Szablinska J."/>
            <person name="Szczecinska M."/>
            <person name="Mazdziarz M."/>
        </authorList>
    </citation>
    <scope>NUCLEOTIDE SEQUENCE [LARGE SCALE GENOMIC DNA]</scope>
    <source>
        <strain evidence="3">Rf_01</strain>
        <tissue evidence="3">Aerial parts of the thallus</tissue>
    </source>
</reference>
<gene>
    <name evidence="3" type="ORF">R1flu_017586</name>
</gene>
<dbReference type="PROSITE" id="PS01098">
    <property type="entry name" value="LIPASE_GDSL_SER"/>
    <property type="match status" value="1"/>
</dbReference>
<comment type="caution">
    <text evidence="3">The sequence shown here is derived from an EMBL/GenBank/DDBJ whole genome shotgun (WGS) entry which is preliminary data.</text>
</comment>
<dbReference type="PANTHER" id="PTHR22835:SF648">
    <property type="entry name" value="GDSL-LIKE LIPASE"/>
    <property type="match status" value="1"/>
</dbReference>
<dbReference type="Pfam" id="PF00657">
    <property type="entry name" value="Lipase_GDSL"/>
    <property type="match status" value="1"/>
</dbReference>
<evidence type="ECO:0000313" key="3">
    <source>
        <dbReference type="EMBL" id="KAL2649458.1"/>
    </source>
</evidence>
<accession>A0ABD1ZDN7</accession>
<dbReference type="PANTHER" id="PTHR22835">
    <property type="entry name" value="ZINC FINGER FYVE DOMAIN CONTAINING PROTEIN"/>
    <property type="match status" value="1"/>
</dbReference>
<evidence type="ECO:0008006" key="5">
    <source>
        <dbReference type="Google" id="ProtNLM"/>
    </source>
</evidence>
<name>A0ABD1ZDN7_9MARC</name>
<dbReference type="InterPro" id="IPR001087">
    <property type="entry name" value="GDSL"/>
</dbReference>
<feature type="signal peptide" evidence="2">
    <location>
        <begin position="1"/>
        <end position="24"/>
    </location>
</feature>
<dbReference type="InterPro" id="IPR008265">
    <property type="entry name" value="Lipase_GDSL_AS"/>
</dbReference>
<evidence type="ECO:0000313" key="4">
    <source>
        <dbReference type="Proteomes" id="UP001605036"/>
    </source>
</evidence>
<proteinExistence type="inferred from homology"/>
<feature type="chain" id="PRO_5044777025" description="GDSL esterase/lipase" evidence="2">
    <location>
        <begin position="25"/>
        <end position="280"/>
    </location>
</feature>
<comment type="similarity">
    <text evidence="1">Belongs to the 'GDSL' lipolytic enzyme family.</text>
</comment>
<organism evidence="3 4">
    <name type="scientific">Riccia fluitans</name>
    <dbReference type="NCBI Taxonomy" id="41844"/>
    <lineage>
        <taxon>Eukaryota</taxon>
        <taxon>Viridiplantae</taxon>
        <taxon>Streptophyta</taxon>
        <taxon>Embryophyta</taxon>
        <taxon>Marchantiophyta</taxon>
        <taxon>Marchantiopsida</taxon>
        <taxon>Marchantiidae</taxon>
        <taxon>Marchantiales</taxon>
        <taxon>Ricciaceae</taxon>
        <taxon>Riccia</taxon>
    </lineage>
</organism>
<protein>
    <recommendedName>
        <fullName evidence="5">GDSL esterase/lipase</fullName>
    </recommendedName>
</protein>
<evidence type="ECO:0000256" key="2">
    <source>
        <dbReference type="SAM" id="SignalP"/>
    </source>
</evidence>
<evidence type="ECO:0000256" key="1">
    <source>
        <dbReference type="ARBA" id="ARBA00008668"/>
    </source>
</evidence>